<reference evidence="1" key="1">
    <citation type="submission" date="2023-10" db="EMBL/GenBank/DDBJ databases">
        <title>Genome assembly of Pristionchus species.</title>
        <authorList>
            <person name="Yoshida K."/>
            <person name="Sommer R.J."/>
        </authorList>
    </citation>
    <scope>NUCLEOTIDE SEQUENCE</scope>
    <source>
        <strain evidence="1">RS5133</strain>
    </source>
</reference>
<evidence type="ECO:0008006" key="3">
    <source>
        <dbReference type="Google" id="ProtNLM"/>
    </source>
</evidence>
<evidence type="ECO:0000313" key="2">
    <source>
        <dbReference type="Proteomes" id="UP001432322"/>
    </source>
</evidence>
<dbReference type="Proteomes" id="UP001432322">
    <property type="component" value="Unassembled WGS sequence"/>
</dbReference>
<dbReference type="EMBL" id="BTSY01000004">
    <property type="protein sequence ID" value="GMT23168.1"/>
    <property type="molecule type" value="Genomic_DNA"/>
</dbReference>
<protein>
    <recommendedName>
        <fullName evidence="3">F-box domain-containing protein</fullName>
    </recommendedName>
</protein>
<gene>
    <name evidence="1" type="ORF">PFISCL1PPCAC_14465</name>
</gene>
<feature type="non-terminal residue" evidence="1">
    <location>
        <position position="295"/>
    </location>
</feature>
<organism evidence="1 2">
    <name type="scientific">Pristionchus fissidentatus</name>
    <dbReference type="NCBI Taxonomy" id="1538716"/>
    <lineage>
        <taxon>Eukaryota</taxon>
        <taxon>Metazoa</taxon>
        <taxon>Ecdysozoa</taxon>
        <taxon>Nematoda</taxon>
        <taxon>Chromadorea</taxon>
        <taxon>Rhabditida</taxon>
        <taxon>Rhabditina</taxon>
        <taxon>Diplogasteromorpha</taxon>
        <taxon>Diplogasteroidea</taxon>
        <taxon>Neodiplogasteridae</taxon>
        <taxon>Pristionchus</taxon>
    </lineage>
</organism>
<evidence type="ECO:0000313" key="1">
    <source>
        <dbReference type="EMBL" id="GMT23168.1"/>
    </source>
</evidence>
<comment type="caution">
    <text evidence="1">The sequence shown here is derived from an EMBL/GenBank/DDBJ whole genome shotgun (WGS) entry which is preliminary data.</text>
</comment>
<proteinExistence type="predicted"/>
<dbReference type="AlphaFoldDB" id="A0AAV5VXS4"/>
<name>A0AAV5VXS4_9BILA</name>
<accession>A0AAV5VXS4</accession>
<sequence>MHSLHILPPRPLSLILYFLDEGNRLNLRLVCKELEETISLTDLNVCGAPTLTIVSNCVGKFQFLTANRFRFSIEDNDSSRFELLRIRRRLFKKMITHTVNIRYINYNKIQVSYVESLLGDIEFHELWIDVEKYEFNPNLLDFVRKHANKEVKLIMYGFRLDGETLLSLPRLRQLSVVKVIIDQNQITGNDDLFLSLLRRRHIYMDIPVHPLTPQTLLEAIEIVASSPQEQFVTLHVPSDFIVLFIEFFGQRRIGDEFEEQSNADKDFEVELFEKDPYDVAMGACWPTESFTLHYR</sequence>
<keyword evidence="2" id="KW-1185">Reference proteome</keyword>